<accession>A0A2M3ZQN7</accession>
<proteinExistence type="predicted"/>
<evidence type="ECO:0000256" key="1">
    <source>
        <dbReference type="SAM" id="SignalP"/>
    </source>
</evidence>
<feature type="chain" id="PRO_5014785614" evidence="1">
    <location>
        <begin position="18"/>
        <end position="81"/>
    </location>
</feature>
<reference evidence="2" key="1">
    <citation type="submission" date="2018-01" db="EMBL/GenBank/DDBJ databases">
        <title>An insight into the sialome of Amazonian anophelines.</title>
        <authorList>
            <person name="Ribeiro J.M."/>
            <person name="Scarpassa V."/>
            <person name="Calvo E."/>
        </authorList>
    </citation>
    <scope>NUCLEOTIDE SEQUENCE</scope>
    <source>
        <tissue evidence="2">Salivary glands</tissue>
    </source>
</reference>
<dbReference type="AlphaFoldDB" id="A0A2M3ZQN7"/>
<dbReference type="EMBL" id="GGFM01010062">
    <property type="protein sequence ID" value="MBW30813.1"/>
    <property type="molecule type" value="Transcribed_RNA"/>
</dbReference>
<organism evidence="2">
    <name type="scientific">Anopheles braziliensis</name>
    <dbReference type="NCBI Taxonomy" id="58242"/>
    <lineage>
        <taxon>Eukaryota</taxon>
        <taxon>Metazoa</taxon>
        <taxon>Ecdysozoa</taxon>
        <taxon>Arthropoda</taxon>
        <taxon>Hexapoda</taxon>
        <taxon>Insecta</taxon>
        <taxon>Pterygota</taxon>
        <taxon>Neoptera</taxon>
        <taxon>Endopterygota</taxon>
        <taxon>Diptera</taxon>
        <taxon>Nematocera</taxon>
        <taxon>Culicoidea</taxon>
        <taxon>Culicidae</taxon>
        <taxon>Anophelinae</taxon>
        <taxon>Anopheles</taxon>
    </lineage>
</organism>
<name>A0A2M3ZQN7_9DIPT</name>
<evidence type="ECO:0000313" key="2">
    <source>
        <dbReference type="EMBL" id="MBW30813.1"/>
    </source>
</evidence>
<keyword evidence="1" id="KW-0732">Signal</keyword>
<feature type="signal peptide" evidence="1">
    <location>
        <begin position="1"/>
        <end position="17"/>
    </location>
</feature>
<sequence>MVVAVVAAVAVVVVATATDRRWSSERRTRINRTRAPVFLCARAVCQSACLPVTFTHRIVRTGPLVHPPQARTSTRTREESP</sequence>
<protein>
    <submittedName>
        <fullName evidence="2">Putative secreted peptide</fullName>
    </submittedName>
</protein>